<dbReference type="Pfam" id="PF04471">
    <property type="entry name" value="Mrr_cat"/>
    <property type="match status" value="1"/>
</dbReference>
<dbReference type="AlphaFoldDB" id="A0A1V2HZE2"/>
<sequence length="463" mass="48860">MELAKGANTAVPSPVVRVSLASSLPAHAVDLFTLELTGERRVRDDGDLVFYNQRRSADGCLWQVDDQRVRIELGDLADDVETVVVAAGLDDGWTGTFTDDAGLRVRVEVAGESAWDGPGTGAGAAWAASHRVVAGGGERCMVLVELYRRGGGWKVRAVSQGWEAGTAALLTEHGVRVEQAPTPVRPAPPELRTRPAAPLPPTLPLPPAPPEVPRRPVARPAEPIAPTRPYAPSPWGAGGGVDPSDAPTEIVASPTGAWPAWPRQPAATPGAGSADRPSPVARRSSGWDGARARGGDDSDDTNGAGEAGGDGSGGWRGWAGASRLLHVRPVARVARRAPLDLLAMDPYDFEQLVANLFTGMGYTTQRTGRSGDGGVDVEVRSDDPLASGLIVISVKRLKRTVAAHYVRELAGTVHDRDAIKGILVTTSGFGPSSWEFAAKNRLELVDGERLRAWLAEYLDLDAI</sequence>
<dbReference type="EMBL" id="MOMC01000123">
    <property type="protein sequence ID" value="ONH22068.1"/>
    <property type="molecule type" value="Genomic_DNA"/>
</dbReference>
<feature type="domain" description="TerD" evidence="2">
    <location>
        <begin position="25"/>
        <end position="172"/>
    </location>
</feature>
<dbReference type="SUPFAM" id="SSF52980">
    <property type="entry name" value="Restriction endonuclease-like"/>
    <property type="match status" value="1"/>
</dbReference>
<dbReference type="InterPro" id="IPR003325">
    <property type="entry name" value="TerD"/>
</dbReference>
<evidence type="ECO:0000313" key="4">
    <source>
        <dbReference type="EMBL" id="ONH22068.1"/>
    </source>
</evidence>
<dbReference type="InterPro" id="IPR052906">
    <property type="entry name" value="Type_IV_Methyl-Rstrct_Enzyme"/>
</dbReference>
<dbReference type="CDD" id="cd06974">
    <property type="entry name" value="TerD_like"/>
    <property type="match status" value="1"/>
</dbReference>
<protein>
    <submittedName>
        <fullName evidence="4">Restriction endonuclease</fullName>
    </submittedName>
</protein>
<dbReference type="Pfam" id="PF02342">
    <property type="entry name" value="TerD"/>
    <property type="match status" value="1"/>
</dbReference>
<evidence type="ECO:0000256" key="1">
    <source>
        <dbReference type="SAM" id="MobiDB-lite"/>
    </source>
</evidence>
<dbReference type="InterPro" id="IPR011856">
    <property type="entry name" value="tRNA_endonuc-like_dom_sf"/>
</dbReference>
<dbReference type="PANTHER" id="PTHR30015:SF7">
    <property type="entry name" value="TYPE IV METHYL-DIRECTED RESTRICTION ENZYME ECOKMRR"/>
    <property type="match status" value="1"/>
</dbReference>
<reference evidence="5" key="1">
    <citation type="submission" date="2016-10" db="EMBL/GenBank/DDBJ databases">
        <title>Frankia sp. NRRL B-16386 Genome sequencing.</title>
        <authorList>
            <person name="Ghodhbane-Gtari F."/>
            <person name="Swanson E."/>
            <person name="Gueddou A."/>
            <person name="Hezbri K."/>
            <person name="Ktari K."/>
            <person name="Nouioui I."/>
            <person name="Morris K."/>
            <person name="Simpson S."/>
            <person name="Abebe-Akele F."/>
            <person name="Thomas K."/>
            <person name="Gtari M."/>
            <person name="Tisa L.S."/>
        </authorList>
    </citation>
    <scope>NUCLEOTIDE SEQUENCE [LARGE SCALE GENOMIC DNA]</scope>
    <source>
        <strain evidence="5">NRRL B-16386</strain>
    </source>
</reference>
<dbReference type="PANTHER" id="PTHR30015">
    <property type="entry name" value="MRR RESTRICTION SYSTEM PROTEIN"/>
    <property type="match status" value="1"/>
</dbReference>
<dbReference type="GO" id="GO:0009307">
    <property type="term" value="P:DNA restriction-modification system"/>
    <property type="evidence" value="ECO:0007669"/>
    <property type="project" value="InterPro"/>
</dbReference>
<name>A0A1V2HZE2_9ACTN</name>
<organism evidence="4 5">
    <name type="scientific">Pseudofrankia asymbiotica</name>
    <dbReference type="NCBI Taxonomy" id="1834516"/>
    <lineage>
        <taxon>Bacteria</taxon>
        <taxon>Bacillati</taxon>
        <taxon>Actinomycetota</taxon>
        <taxon>Actinomycetes</taxon>
        <taxon>Frankiales</taxon>
        <taxon>Frankiaceae</taxon>
        <taxon>Pseudofrankia</taxon>
    </lineage>
</organism>
<evidence type="ECO:0000259" key="3">
    <source>
        <dbReference type="Pfam" id="PF04471"/>
    </source>
</evidence>
<keyword evidence="4" id="KW-0540">Nuclease</keyword>
<feature type="domain" description="Restriction endonuclease type IV Mrr" evidence="3">
    <location>
        <begin position="342"/>
        <end position="454"/>
    </location>
</feature>
<evidence type="ECO:0000259" key="2">
    <source>
        <dbReference type="Pfam" id="PF02342"/>
    </source>
</evidence>
<comment type="caution">
    <text evidence="4">The sequence shown here is derived from an EMBL/GenBank/DDBJ whole genome shotgun (WGS) entry which is preliminary data.</text>
</comment>
<dbReference type="Gene3D" id="2.60.60.30">
    <property type="entry name" value="sav2460 like domains"/>
    <property type="match status" value="1"/>
</dbReference>
<keyword evidence="4" id="KW-0378">Hydrolase</keyword>
<accession>A0A1V2HZE2</accession>
<dbReference type="Gene3D" id="3.40.1350.10">
    <property type="match status" value="1"/>
</dbReference>
<dbReference type="GO" id="GO:0003677">
    <property type="term" value="F:DNA binding"/>
    <property type="evidence" value="ECO:0007669"/>
    <property type="project" value="InterPro"/>
</dbReference>
<feature type="region of interest" description="Disordered" evidence="1">
    <location>
        <begin position="178"/>
        <end position="315"/>
    </location>
</feature>
<feature type="compositionally biased region" description="Pro residues" evidence="1">
    <location>
        <begin position="197"/>
        <end position="211"/>
    </location>
</feature>
<proteinExistence type="predicted"/>
<evidence type="ECO:0000313" key="5">
    <source>
        <dbReference type="Proteomes" id="UP000188929"/>
    </source>
</evidence>
<dbReference type="InterPro" id="IPR011335">
    <property type="entry name" value="Restrct_endonuc-II-like"/>
</dbReference>
<feature type="compositionally biased region" description="Gly residues" evidence="1">
    <location>
        <begin position="305"/>
        <end position="315"/>
    </location>
</feature>
<keyword evidence="4" id="KW-0255">Endonuclease</keyword>
<gene>
    <name evidence="4" type="ORF">BL253_36855</name>
</gene>
<dbReference type="InterPro" id="IPR007560">
    <property type="entry name" value="Restrct_endonuc_IV_Mrr"/>
</dbReference>
<dbReference type="GO" id="GO:0015666">
    <property type="term" value="F:restriction endodeoxyribonuclease activity"/>
    <property type="evidence" value="ECO:0007669"/>
    <property type="project" value="TreeGrafter"/>
</dbReference>
<keyword evidence="5" id="KW-1185">Reference proteome</keyword>
<dbReference type="Proteomes" id="UP000188929">
    <property type="component" value="Unassembled WGS sequence"/>
</dbReference>
<dbReference type="STRING" id="1834516.BL253_36855"/>